<feature type="transmembrane region" description="Helical" evidence="1">
    <location>
        <begin position="12"/>
        <end position="33"/>
    </location>
</feature>
<name>A0ABD3QSQ7_9STRA</name>
<dbReference type="EMBL" id="JABMIG020000014">
    <property type="protein sequence ID" value="KAL3803363.1"/>
    <property type="molecule type" value="Genomic_DNA"/>
</dbReference>
<sequence length="445" mass="49883">MIISRLNRIAVPTLLFLLVAKFTAFLIHVWYLLPHPSDNAGLGFIQPYDYADSATGQLKKRVRKSFHGDSSLATTALTQAFAETGTIPYDVVPKILEKSQKFYGVVHQLPSIPARRRMIPGTYGNFSVPSNAVHNLTYFLEARERFDEEDRPLYIYNPNLLPLDYGRIETEIIDDLTYGITNAKVAYVAVYRVSNFGVCHGPGRGVPQTYRNYLGLALLDRDLNIVRDVTNGYYFDVVIDLNQQLFDSGFSPGGKKRAKPTQSMQDCQLYATVTKGSSKSNRLILQCNEYVMPVMLKVAGAPERNPHVGDKMIPFRNSYGAGLQLMALQHPISIVYGGKNMHHFGPGYIETWPSGPHEYVKVDFAADPFVNARQSDAVLKSPGVEPGASFLTPDQSSSTLIDRDRGSACCVTIRWRGDDEPERNLLLGFSHRKHEKPRKRMPTTM</sequence>
<dbReference type="AlphaFoldDB" id="A0ABD3QSQ7"/>
<organism evidence="2 3">
    <name type="scientific">Cyclotella cryptica</name>
    <dbReference type="NCBI Taxonomy" id="29204"/>
    <lineage>
        <taxon>Eukaryota</taxon>
        <taxon>Sar</taxon>
        <taxon>Stramenopiles</taxon>
        <taxon>Ochrophyta</taxon>
        <taxon>Bacillariophyta</taxon>
        <taxon>Coscinodiscophyceae</taxon>
        <taxon>Thalassiosirophycidae</taxon>
        <taxon>Stephanodiscales</taxon>
        <taxon>Stephanodiscaceae</taxon>
        <taxon>Cyclotella</taxon>
    </lineage>
</organism>
<reference evidence="2 3" key="1">
    <citation type="journal article" date="2020" name="G3 (Bethesda)">
        <title>Improved Reference Genome for Cyclotella cryptica CCMP332, a Model for Cell Wall Morphogenesis, Salinity Adaptation, and Lipid Production in Diatoms (Bacillariophyta).</title>
        <authorList>
            <person name="Roberts W.R."/>
            <person name="Downey K.M."/>
            <person name="Ruck E.C."/>
            <person name="Traller J.C."/>
            <person name="Alverson A.J."/>
        </authorList>
    </citation>
    <scope>NUCLEOTIDE SEQUENCE [LARGE SCALE GENOMIC DNA]</scope>
    <source>
        <strain evidence="2 3">CCMP332</strain>
    </source>
</reference>
<keyword evidence="3" id="KW-1185">Reference proteome</keyword>
<evidence type="ECO:0000313" key="3">
    <source>
        <dbReference type="Proteomes" id="UP001516023"/>
    </source>
</evidence>
<keyword evidence="1" id="KW-0812">Transmembrane</keyword>
<proteinExistence type="predicted"/>
<dbReference type="Proteomes" id="UP001516023">
    <property type="component" value="Unassembled WGS sequence"/>
</dbReference>
<keyword evidence="1" id="KW-0472">Membrane</keyword>
<gene>
    <name evidence="2" type="ORF">HJC23_009327</name>
</gene>
<comment type="caution">
    <text evidence="2">The sequence shown here is derived from an EMBL/GenBank/DDBJ whole genome shotgun (WGS) entry which is preliminary data.</text>
</comment>
<keyword evidence="1" id="KW-1133">Transmembrane helix</keyword>
<protein>
    <submittedName>
        <fullName evidence="2">Uncharacterized protein</fullName>
    </submittedName>
</protein>
<accession>A0ABD3QSQ7</accession>
<evidence type="ECO:0000256" key="1">
    <source>
        <dbReference type="SAM" id="Phobius"/>
    </source>
</evidence>
<evidence type="ECO:0000313" key="2">
    <source>
        <dbReference type="EMBL" id="KAL3803363.1"/>
    </source>
</evidence>